<accession>A0A179I8C7</accession>
<organism evidence="4 5">
    <name type="scientific">Cordyceps confragosa</name>
    <name type="common">Lecanicillium lecanii</name>
    <dbReference type="NCBI Taxonomy" id="2714763"/>
    <lineage>
        <taxon>Eukaryota</taxon>
        <taxon>Fungi</taxon>
        <taxon>Dikarya</taxon>
        <taxon>Ascomycota</taxon>
        <taxon>Pezizomycotina</taxon>
        <taxon>Sordariomycetes</taxon>
        <taxon>Hypocreomycetidae</taxon>
        <taxon>Hypocreales</taxon>
        <taxon>Cordycipitaceae</taxon>
        <taxon>Akanthomyces</taxon>
    </lineage>
</organism>
<gene>
    <name evidence="4" type="ORF">LLEC1_00520</name>
</gene>
<dbReference type="CDD" id="cd03112">
    <property type="entry name" value="CobW-like"/>
    <property type="match status" value="1"/>
</dbReference>
<keyword evidence="5" id="KW-1185">Reference proteome</keyword>
<dbReference type="InterPro" id="IPR003495">
    <property type="entry name" value="CobW/HypB/UreG_nucleotide-bd"/>
</dbReference>
<dbReference type="GO" id="GO:0030015">
    <property type="term" value="C:CCR4-NOT core complex"/>
    <property type="evidence" value="ECO:0007669"/>
    <property type="project" value="UniProtKB-ARBA"/>
</dbReference>
<comment type="caution">
    <text evidence="4">The sequence shown here is derived from an EMBL/GenBank/DDBJ whole genome shotgun (WGS) entry which is preliminary data.</text>
</comment>
<dbReference type="OrthoDB" id="258627at2759"/>
<dbReference type="InterPro" id="IPR036627">
    <property type="entry name" value="CobW-likC_sf"/>
</dbReference>
<proteinExistence type="predicted"/>
<feature type="compositionally biased region" description="Low complexity" evidence="1">
    <location>
        <begin position="480"/>
        <end position="494"/>
    </location>
</feature>
<dbReference type="GO" id="GO:0005737">
    <property type="term" value="C:cytoplasm"/>
    <property type="evidence" value="ECO:0007669"/>
    <property type="project" value="TreeGrafter"/>
</dbReference>
<evidence type="ECO:0000313" key="4">
    <source>
        <dbReference type="EMBL" id="OAQ97958.1"/>
    </source>
</evidence>
<evidence type="ECO:0000256" key="1">
    <source>
        <dbReference type="SAM" id="MobiDB-lite"/>
    </source>
</evidence>
<dbReference type="InterPro" id="IPR051316">
    <property type="entry name" value="Zinc-reg_GTPase_activator"/>
</dbReference>
<evidence type="ECO:0008006" key="6">
    <source>
        <dbReference type="Google" id="ProtNLM"/>
    </source>
</evidence>
<dbReference type="GO" id="GO:0006355">
    <property type="term" value="P:regulation of DNA-templated transcription"/>
    <property type="evidence" value="ECO:0007669"/>
    <property type="project" value="InterPro"/>
</dbReference>
<sequence length="859" mass="93477">MDIDDDAPPELVDIAQLEDRNEAINVKVPITIVTGYLGAGKTTLLKYILTAQHGKKIAVIMNALDIEKSLTVNKGDEKVEEWLEVGNGCICCSVKDTGVNAIESLMAKKGAFDYILLETTGLADPGNLAPLFWVDDGLGSTIYLDGIVTLVDAKNILKSLEDPSGKVEGHEHDGHGPVMTTAHVQISHADVIVINKADLVTLEQLQNVKDRIQSINGLAKTFITEKSVVPKLEGFLLDLHAYDQFSEPEPKSNAHSHLDPNLSTITIPVDTLKPAQFEQVDRWLRQVLWENELPGASEAQKFEIHRSKGRLMFDNGDIKMLQGVREIFELIDAPASDEPSPTSGKIIFIGRHVAGVDFEQSFRSAVPQTLRGMPGNFGGQQQQPQQQQNRAVSSRLPNGKSGAANVWREPPQPLYRVTDRHAGSGNNNSGWAFSGGVPMGNNNNGGFPTQNRQPGGGVSFAQSLGGSQQAAPPDLSDFPSLSNNSQLGNSSQASMWSTAGSRNVSAPVQRNQPAPVSSQQAGQEELYNSNSRSATNHGSLRFGSQTGPQVTPSSVDDFPPLNRTVNGEERSASLMSSLGITAQSASTSGIVGNRGNGLLNALSANNRANEPRSQPGAGSAATEAQPPEDDSRSRAADRLNKQLANIGNGITSPGLSLQDGLINKMKEEQEKGPVDPLSGMPDVDKWGLKGMSTLMNNYPDYHALLVGVDPNSLGLDMQSPDPISTQVYSLFDDSLPKPTVHASKFRLPDCYNVTNVQPIETKTPSFNEETLFWIFYSCPADIKQQMAAQELHTRNWRWHRKLQIWLTKDEQMAPQILGPNHERGWYIVWDASHWQRERREITLHYSDLETAVNPGAVGA</sequence>
<dbReference type="Gene3D" id="3.40.50.300">
    <property type="entry name" value="P-loop containing nucleotide triphosphate hydrolases"/>
    <property type="match status" value="1"/>
</dbReference>
<feature type="domain" description="CobW/HypB/UreG nucleotide-binding" evidence="2">
    <location>
        <begin position="29"/>
        <end position="221"/>
    </location>
</feature>
<evidence type="ECO:0000259" key="2">
    <source>
        <dbReference type="Pfam" id="PF02492"/>
    </source>
</evidence>
<dbReference type="Pfam" id="PF04153">
    <property type="entry name" value="NOT2_3_5_C"/>
    <property type="match status" value="1"/>
</dbReference>
<dbReference type="Gene3D" id="2.30.30.1020">
    <property type="entry name" value="CCR4-NOT complex subunit 2/3/5, C-terminal domain"/>
    <property type="match status" value="1"/>
</dbReference>
<dbReference type="Gene3D" id="3.30.1220.10">
    <property type="entry name" value="CobW-like, C-terminal domain"/>
    <property type="match status" value="1"/>
</dbReference>
<dbReference type="GO" id="GO:0000289">
    <property type="term" value="P:nuclear-transcribed mRNA poly(A) tail shortening"/>
    <property type="evidence" value="ECO:0007669"/>
    <property type="project" value="UniProtKB-ARBA"/>
</dbReference>
<dbReference type="InterPro" id="IPR038635">
    <property type="entry name" value="CCR4-NOT_su2/3/5_C_sf"/>
</dbReference>
<feature type="compositionally biased region" description="Polar residues" evidence="1">
    <location>
        <begin position="495"/>
        <end position="554"/>
    </location>
</feature>
<name>A0A179I8C7_CORDF</name>
<feature type="domain" description="NOT2/NOT3/NOT5 C-terminal" evidence="3">
    <location>
        <begin position="728"/>
        <end position="848"/>
    </location>
</feature>
<dbReference type="Proteomes" id="UP000243081">
    <property type="component" value="Unassembled WGS sequence"/>
</dbReference>
<feature type="region of interest" description="Disordered" evidence="1">
    <location>
        <begin position="607"/>
        <end position="634"/>
    </location>
</feature>
<feature type="compositionally biased region" description="Polar residues" evidence="1">
    <location>
        <begin position="460"/>
        <end position="470"/>
    </location>
</feature>
<reference evidence="4 5" key="1">
    <citation type="submission" date="2016-03" db="EMBL/GenBank/DDBJ databases">
        <title>Fine-scale spatial genetic structure of a fungal parasite of coffee scale insects.</title>
        <authorList>
            <person name="Jackson D."/>
            <person name="Zemenick K.A."/>
            <person name="Malloure B."/>
            <person name="Quandt C.A."/>
            <person name="James T.Y."/>
        </authorList>
    </citation>
    <scope>NUCLEOTIDE SEQUENCE [LARGE SCALE GENOMIC DNA]</scope>
    <source>
        <strain evidence="4 5">UM487</strain>
    </source>
</reference>
<dbReference type="EMBL" id="LUKN01003136">
    <property type="protein sequence ID" value="OAQ97958.1"/>
    <property type="molecule type" value="Genomic_DNA"/>
</dbReference>
<dbReference type="SUPFAM" id="SSF90002">
    <property type="entry name" value="Hypothetical protein YjiA, C-terminal domain"/>
    <property type="match status" value="1"/>
</dbReference>
<dbReference type="OMA" id="LISTQMY"/>
<dbReference type="PANTHER" id="PTHR13748:SF31">
    <property type="entry name" value="ZINC-REGULATED GTPASE METALLOPROTEIN ACTIVATOR 1A-RELATED"/>
    <property type="match status" value="1"/>
</dbReference>
<evidence type="ECO:0000313" key="5">
    <source>
        <dbReference type="Proteomes" id="UP000243081"/>
    </source>
</evidence>
<dbReference type="InterPro" id="IPR027417">
    <property type="entry name" value="P-loop_NTPase"/>
</dbReference>
<dbReference type="InterPro" id="IPR007282">
    <property type="entry name" value="NOT2/3/5_C"/>
</dbReference>
<dbReference type="AlphaFoldDB" id="A0A179I8C7"/>
<protein>
    <recommendedName>
        <fullName evidence="6">NOT2/NOT3/NOT5 C-terminal domain-containing protein</fullName>
    </recommendedName>
</protein>
<feature type="region of interest" description="Disordered" evidence="1">
    <location>
        <begin position="368"/>
        <end position="565"/>
    </location>
</feature>
<evidence type="ECO:0000259" key="3">
    <source>
        <dbReference type="Pfam" id="PF04153"/>
    </source>
</evidence>
<dbReference type="PANTHER" id="PTHR13748">
    <property type="entry name" value="COBW-RELATED"/>
    <property type="match status" value="1"/>
</dbReference>
<dbReference type="Pfam" id="PF02492">
    <property type="entry name" value="cobW"/>
    <property type="match status" value="1"/>
</dbReference>
<dbReference type="SUPFAM" id="SSF52540">
    <property type="entry name" value="P-loop containing nucleoside triphosphate hydrolases"/>
    <property type="match status" value="1"/>
</dbReference>